<dbReference type="Pfam" id="PF03031">
    <property type="entry name" value="NIF"/>
    <property type="match status" value="1"/>
</dbReference>
<dbReference type="InterPro" id="IPR036412">
    <property type="entry name" value="HAD-like_sf"/>
</dbReference>
<protein>
    <recommendedName>
        <fullName evidence="1">Mitochondrial import inner membrane translocase subunit TIM50</fullName>
    </recommendedName>
</protein>
<keyword evidence="4" id="KW-1185">Reference proteome</keyword>
<dbReference type="GO" id="GO:0005744">
    <property type="term" value="C:TIM23 mitochondrial import inner membrane translocase complex"/>
    <property type="evidence" value="ECO:0007669"/>
    <property type="project" value="UniProtKB-UniRule"/>
</dbReference>
<gene>
    <name evidence="3" type="ORF">POM88_052784</name>
</gene>
<keyword evidence="1" id="KW-0496">Mitochondrion</keyword>
<comment type="subunit">
    <text evidence="1">Component of the TIM23 complex.</text>
</comment>
<evidence type="ECO:0000313" key="3">
    <source>
        <dbReference type="EMBL" id="KAK1352946.1"/>
    </source>
</evidence>
<dbReference type="InterPro" id="IPR004274">
    <property type="entry name" value="FCP1_dom"/>
</dbReference>
<evidence type="ECO:0000256" key="1">
    <source>
        <dbReference type="RuleBase" id="RU365079"/>
    </source>
</evidence>
<comment type="function">
    <text evidence="1">Essential component of the TIM23 complex, a complex that mediates the translocation of transit peptide-containing proteins across the mitochondrial inner membrane.</text>
</comment>
<keyword evidence="1" id="KW-0811">Translocation</keyword>
<accession>A0AAD8GRX1</accession>
<dbReference type="EMBL" id="JAUIZM010000014">
    <property type="protein sequence ID" value="KAK1352946.1"/>
    <property type="molecule type" value="Genomic_DNA"/>
</dbReference>
<reference evidence="3" key="2">
    <citation type="submission" date="2023-05" db="EMBL/GenBank/DDBJ databases">
        <authorList>
            <person name="Schelkunov M.I."/>
        </authorList>
    </citation>
    <scope>NUCLEOTIDE SEQUENCE</scope>
    <source>
        <strain evidence="3">Hsosn_3</strain>
        <tissue evidence="3">Leaf</tissue>
    </source>
</reference>
<dbReference type="AlphaFoldDB" id="A0AAD8GRX1"/>
<dbReference type="InterPro" id="IPR050365">
    <property type="entry name" value="TIM50"/>
</dbReference>
<dbReference type="Proteomes" id="UP001237642">
    <property type="component" value="Unassembled WGS sequence"/>
</dbReference>
<keyword evidence="1" id="KW-0813">Transport</keyword>
<comment type="subcellular location">
    <subcellularLocation>
        <location evidence="1">Mitochondrion inner membrane</location>
        <topology evidence="1">Single-pass membrane protein</topology>
    </subcellularLocation>
</comment>
<dbReference type="PANTHER" id="PTHR12210">
    <property type="entry name" value="DULLARD PROTEIN PHOSPHATASE"/>
    <property type="match status" value="1"/>
</dbReference>
<keyword evidence="1" id="KW-0653">Protein transport</keyword>
<feature type="domain" description="FCP1 homology" evidence="2">
    <location>
        <begin position="139"/>
        <end position="216"/>
    </location>
</feature>
<keyword evidence="1" id="KW-0809">Transit peptide</keyword>
<reference evidence="3" key="1">
    <citation type="submission" date="2023-02" db="EMBL/GenBank/DDBJ databases">
        <title>Genome of toxic invasive species Heracleum sosnowskyi carries increased number of genes despite the absence of recent whole-genome duplications.</title>
        <authorList>
            <person name="Schelkunov M."/>
            <person name="Shtratnikova V."/>
            <person name="Makarenko M."/>
            <person name="Klepikova A."/>
            <person name="Omelchenko D."/>
            <person name="Novikova G."/>
            <person name="Obukhova E."/>
            <person name="Bogdanov V."/>
            <person name="Penin A."/>
            <person name="Logacheva M."/>
        </authorList>
    </citation>
    <scope>NUCLEOTIDE SEQUENCE</scope>
    <source>
        <strain evidence="3">Hsosn_3</strain>
        <tissue evidence="3">Leaf</tissue>
    </source>
</reference>
<sequence length="338" mass="38154">MQWGGGNGINWLSIDLWNAVTDEYNRWAPERMTCCCIIPEFPIIDGHGEPSSRVSLGTGSAVHNPHLAASEASQILQTVSSELLRLRTTGKFSWDLLEEYSDAWENVDSILARLLGYDIRFQLKFCWGQSNCTVTNFKTRESGNKFVMYKEIKKLSAIGGYDESNTLLVDDTPYKAYKNPPNTAIFPNTYNYKNLEDDSLGDLRVYLEGLALAENVQEYVKNHPFGQRPLVGLVFTLKFFSTRLACIEEANENIQLISRGTKYCSDHWVTFAQSNTEYMIHDNNCGFSRADTSHWRIIGLLPTAIGIPKAIQSGYLSCKKTKKNIPQPEDSISSTYIP</sequence>
<dbReference type="GO" id="GO:0015031">
    <property type="term" value="P:protein transport"/>
    <property type="evidence" value="ECO:0007669"/>
    <property type="project" value="UniProtKB-KW"/>
</dbReference>
<name>A0AAD8GRX1_9APIA</name>
<proteinExistence type="inferred from homology"/>
<organism evidence="3 4">
    <name type="scientific">Heracleum sosnowskyi</name>
    <dbReference type="NCBI Taxonomy" id="360622"/>
    <lineage>
        <taxon>Eukaryota</taxon>
        <taxon>Viridiplantae</taxon>
        <taxon>Streptophyta</taxon>
        <taxon>Embryophyta</taxon>
        <taxon>Tracheophyta</taxon>
        <taxon>Spermatophyta</taxon>
        <taxon>Magnoliopsida</taxon>
        <taxon>eudicotyledons</taxon>
        <taxon>Gunneridae</taxon>
        <taxon>Pentapetalae</taxon>
        <taxon>asterids</taxon>
        <taxon>campanulids</taxon>
        <taxon>Apiales</taxon>
        <taxon>Apiaceae</taxon>
        <taxon>Apioideae</taxon>
        <taxon>apioid superclade</taxon>
        <taxon>Tordylieae</taxon>
        <taxon>Tordyliinae</taxon>
        <taxon>Heracleum</taxon>
    </lineage>
</organism>
<dbReference type="InterPro" id="IPR023214">
    <property type="entry name" value="HAD_sf"/>
</dbReference>
<evidence type="ECO:0000313" key="4">
    <source>
        <dbReference type="Proteomes" id="UP001237642"/>
    </source>
</evidence>
<dbReference type="Gene3D" id="3.40.50.1000">
    <property type="entry name" value="HAD superfamily/HAD-like"/>
    <property type="match status" value="1"/>
</dbReference>
<comment type="caution">
    <text evidence="3">The sequence shown here is derived from an EMBL/GenBank/DDBJ whole genome shotgun (WGS) entry which is preliminary data.</text>
</comment>
<evidence type="ECO:0000259" key="2">
    <source>
        <dbReference type="Pfam" id="PF03031"/>
    </source>
</evidence>
<dbReference type="SUPFAM" id="SSF56784">
    <property type="entry name" value="HAD-like"/>
    <property type="match status" value="1"/>
</dbReference>
<comment type="similarity">
    <text evidence="1">Belongs to the TIM50 family.</text>
</comment>